<sequence length="77" mass="9093">MNEFAELRARKIHIQLAEPVLRQEENEQFTDIWHRVPVGLRKRFILLHGNDQDPLKNICEISRIGQMHCHVPGLSLR</sequence>
<dbReference type="AlphaFoldDB" id="A0A059FR15"/>
<comment type="caution">
    <text evidence="1">The sequence shown here is derived from an EMBL/GenBank/DDBJ whole genome shotgun (WGS) entry which is preliminary data.</text>
</comment>
<proteinExistence type="predicted"/>
<name>A0A059FR15_9PROT</name>
<keyword evidence="2" id="KW-1185">Reference proteome</keyword>
<reference evidence="1 2" key="1">
    <citation type="submission" date="2013-04" db="EMBL/GenBank/DDBJ databases">
        <title>Hyphomonas hirschiana VP5 Genome Sequencing.</title>
        <authorList>
            <person name="Lai Q."/>
            <person name="Shao Z."/>
        </authorList>
    </citation>
    <scope>NUCLEOTIDE SEQUENCE [LARGE SCALE GENOMIC DNA]</scope>
    <source>
        <strain evidence="1 2">VP5</strain>
    </source>
</reference>
<evidence type="ECO:0000313" key="1">
    <source>
        <dbReference type="EMBL" id="KCZ93094.1"/>
    </source>
</evidence>
<dbReference type="PATRIC" id="fig|1280951.3.peg.2101"/>
<organism evidence="1 2">
    <name type="scientific">Hyphomonas hirschiana VP5</name>
    <dbReference type="NCBI Taxonomy" id="1280951"/>
    <lineage>
        <taxon>Bacteria</taxon>
        <taxon>Pseudomonadati</taxon>
        <taxon>Pseudomonadota</taxon>
        <taxon>Alphaproteobacteria</taxon>
        <taxon>Hyphomonadales</taxon>
        <taxon>Hyphomonadaceae</taxon>
        <taxon>Hyphomonas</taxon>
    </lineage>
</organism>
<dbReference type="EMBL" id="ARYI01000008">
    <property type="protein sequence ID" value="KCZ93094.1"/>
    <property type="molecule type" value="Genomic_DNA"/>
</dbReference>
<accession>A0A059FR15</accession>
<protein>
    <submittedName>
        <fullName evidence="1">Uncharacterized protein</fullName>
    </submittedName>
</protein>
<gene>
    <name evidence="1" type="ORF">HHI_10424</name>
</gene>
<evidence type="ECO:0000313" key="2">
    <source>
        <dbReference type="Proteomes" id="UP000025061"/>
    </source>
</evidence>
<dbReference type="Proteomes" id="UP000025061">
    <property type="component" value="Unassembled WGS sequence"/>
</dbReference>